<dbReference type="Proteomes" id="UP000528457">
    <property type="component" value="Unassembled WGS sequence"/>
</dbReference>
<evidence type="ECO:0000256" key="1">
    <source>
        <dbReference type="ARBA" id="ARBA00004651"/>
    </source>
</evidence>
<evidence type="ECO:0000313" key="9">
    <source>
        <dbReference type="EMBL" id="MBB6520846.1"/>
    </source>
</evidence>
<feature type="transmembrane region" description="Helical" evidence="7">
    <location>
        <begin position="140"/>
        <end position="163"/>
    </location>
</feature>
<feature type="transmembrane region" description="Helical" evidence="7">
    <location>
        <begin position="346"/>
        <end position="364"/>
    </location>
</feature>
<evidence type="ECO:0000256" key="3">
    <source>
        <dbReference type="ARBA" id="ARBA00022475"/>
    </source>
</evidence>
<name>A0A7X0MUN7_9GAMM</name>
<dbReference type="InterPro" id="IPR001958">
    <property type="entry name" value="Tet-R_TetA/multi-R_MdtG-like"/>
</dbReference>
<feature type="transmembrane region" description="Helical" evidence="7">
    <location>
        <begin position="25"/>
        <end position="44"/>
    </location>
</feature>
<keyword evidence="10" id="KW-1185">Reference proteome</keyword>
<keyword evidence="2" id="KW-0813">Transport</keyword>
<dbReference type="SUPFAM" id="SSF103473">
    <property type="entry name" value="MFS general substrate transporter"/>
    <property type="match status" value="1"/>
</dbReference>
<dbReference type="InterPro" id="IPR036259">
    <property type="entry name" value="MFS_trans_sf"/>
</dbReference>
<dbReference type="InParanoid" id="A0A7X0MUN7"/>
<dbReference type="GO" id="GO:0022857">
    <property type="term" value="F:transmembrane transporter activity"/>
    <property type="evidence" value="ECO:0007669"/>
    <property type="project" value="InterPro"/>
</dbReference>
<organism evidence="9 10">
    <name type="scientific">Pseudoteredinibacter isoporae</name>
    <dbReference type="NCBI Taxonomy" id="570281"/>
    <lineage>
        <taxon>Bacteria</taxon>
        <taxon>Pseudomonadati</taxon>
        <taxon>Pseudomonadota</taxon>
        <taxon>Gammaproteobacteria</taxon>
        <taxon>Cellvibrionales</taxon>
        <taxon>Cellvibrionaceae</taxon>
        <taxon>Pseudoteredinibacter</taxon>
    </lineage>
</organism>
<dbReference type="FunCoup" id="A0A7X0MUN7">
    <property type="interactions" value="112"/>
</dbReference>
<proteinExistence type="predicted"/>
<accession>A0A7X0MUN7</accession>
<dbReference type="PRINTS" id="PR01035">
    <property type="entry name" value="TCRTETA"/>
</dbReference>
<dbReference type="CDD" id="cd17472">
    <property type="entry name" value="MFS_YajR_like"/>
    <property type="match status" value="1"/>
</dbReference>
<dbReference type="PANTHER" id="PTHR23517">
    <property type="entry name" value="RESISTANCE PROTEIN MDTM, PUTATIVE-RELATED-RELATED"/>
    <property type="match status" value="1"/>
</dbReference>
<feature type="transmembrane region" description="Helical" evidence="7">
    <location>
        <begin position="80"/>
        <end position="100"/>
    </location>
</feature>
<dbReference type="Gene3D" id="1.20.1250.20">
    <property type="entry name" value="MFS general substrate transporter like domains"/>
    <property type="match status" value="1"/>
</dbReference>
<dbReference type="AlphaFoldDB" id="A0A7X0MUN7"/>
<keyword evidence="6 7" id="KW-0472">Membrane</keyword>
<dbReference type="InterPro" id="IPR050171">
    <property type="entry name" value="MFS_Transporters"/>
</dbReference>
<dbReference type="InterPro" id="IPR020846">
    <property type="entry name" value="MFS_dom"/>
</dbReference>
<dbReference type="PROSITE" id="PS50850">
    <property type="entry name" value="MFS"/>
    <property type="match status" value="1"/>
</dbReference>
<keyword evidence="3" id="KW-1003">Cell membrane</keyword>
<sequence length="434" mass="45413">MLGLFMVLPLLALYAEQYEGATPLLMGLALGVYGLSQALLQIPFGMCSDRWGRKPLIAFGLLLFALGSLLAAYSETIWGLIAGRALQGAGAIAGVIMALVGDVTAERNRSKAMASIGAAIGVAFAISLVLGPVLASWGGLPVLFMVTAALAVVGLLILQLGLPDPPRMKKAAPAAFSEVLGHGALLRLTAAVFTLHFALMALFVAVPGMLMLQLGLQVTAHWQVYLPVMLLAFAFMVPAIIWAERAKRHHAVLRLSAALLFMAGLLLLLVGADLWAGAFALLAGLLLFFIGFNVLEASLPSMLTRLLSMEQRGAASGVYSTGQFVGTFLGGLAGGALLSLYGSSGVFALLVVLAVIIAGVLWQLPALPEFNTLFVDVHADRRHTAPGQLSGLPGVLEVAVSEAGVASIRVDEKDFREELLAALQLDAPMGQQIG</sequence>
<dbReference type="InterPro" id="IPR011701">
    <property type="entry name" value="MFS"/>
</dbReference>
<feature type="transmembrane region" description="Helical" evidence="7">
    <location>
        <begin position="56"/>
        <end position="74"/>
    </location>
</feature>
<keyword evidence="5 7" id="KW-1133">Transmembrane helix</keyword>
<feature type="transmembrane region" description="Helical" evidence="7">
    <location>
        <begin position="275"/>
        <end position="295"/>
    </location>
</feature>
<evidence type="ECO:0000256" key="2">
    <source>
        <dbReference type="ARBA" id="ARBA00022448"/>
    </source>
</evidence>
<feature type="transmembrane region" description="Helical" evidence="7">
    <location>
        <begin position="184"/>
        <end position="212"/>
    </location>
</feature>
<evidence type="ECO:0000259" key="8">
    <source>
        <dbReference type="PROSITE" id="PS50850"/>
    </source>
</evidence>
<keyword evidence="4 7" id="KW-0812">Transmembrane</keyword>
<dbReference type="PANTHER" id="PTHR23517:SF2">
    <property type="entry name" value="MULTIDRUG RESISTANCE PROTEIN MDTH"/>
    <property type="match status" value="1"/>
</dbReference>
<dbReference type="GO" id="GO:0005886">
    <property type="term" value="C:plasma membrane"/>
    <property type="evidence" value="ECO:0007669"/>
    <property type="project" value="UniProtKB-SubCell"/>
</dbReference>
<feature type="domain" description="Major facilitator superfamily (MFS) profile" evidence="8">
    <location>
        <begin position="1"/>
        <end position="371"/>
    </location>
</feature>
<comment type="caution">
    <text evidence="9">The sequence shown here is derived from an EMBL/GenBank/DDBJ whole genome shotgun (WGS) entry which is preliminary data.</text>
</comment>
<evidence type="ECO:0000313" key="10">
    <source>
        <dbReference type="Proteomes" id="UP000528457"/>
    </source>
</evidence>
<comment type="subcellular location">
    <subcellularLocation>
        <location evidence="1">Cell membrane</location>
        <topology evidence="1">Multi-pass membrane protein</topology>
    </subcellularLocation>
</comment>
<feature type="transmembrane region" description="Helical" evidence="7">
    <location>
        <begin position="316"/>
        <end position="340"/>
    </location>
</feature>
<protein>
    <submittedName>
        <fullName evidence="9">MFS family permease</fullName>
    </submittedName>
</protein>
<feature type="transmembrane region" description="Helical" evidence="7">
    <location>
        <begin position="224"/>
        <end position="244"/>
    </location>
</feature>
<evidence type="ECO:0000256" key="6">
    <source>
        <dbReference type="ARBA" id="ARBA00023136"/>
    </source>
</evidence>
<gene>
    <name evidence="9" type="ORF">HNR48_001124</name>
</gene>
<evidence type="ECO:0000256" key="5">
    <source>
        <dbReference type="ARBA" id="ARBA00022989"/>
    </source>
</evidence>
<evidence type="ECO:0000256" key="7">
    <source>
        <dbReference type="SAM" id="Phobius"/>
    </source>
</evidence>
<feature type="transmembrane region" description="Helical" evidence="7">
    <location>
        <begin position="251"/>
        <end position="269"/>
    </location>
</feature>
<feature type="transmembrane region" description="Helical" evidence="7">
    <location>
        <begin position="112"/>
        <end position="134"/>
    </location>
</feature>
<reference evidence="9 10" key="1">
    <citation type="submission" date="2020-08" db="EMBL/GenBank/DDBJ databases">
        <title>Genomic Encyclopedia of Type Strains, Phase IV (KMG-IV): sequencing the most valuable type-strain genomes for metagenomic binning, comparative biology and taxonomic classification.</title>
        <authorList>
            <person name="Goeker M."/>
        </authorList>
    </citation>
    <scope>NUCLEOTIDE SEQUENCE [LARGE SCALE GENOMIC DNA]</scope>
    <source>
        <strain evidence="9 10">DSM 22368</strain>
    </source>
</reference>
<dbReference type="EMBL" id="JACHHT010000001">
    <property type="protein sequence ID" value="MBB6520846.1"/>
    <property type="molecule type" value="Genomic_DNA"/>
</dbReference>
<evidence type="ECO:0000256" key="4">
    <source>
        <dbReference type="ARBA" id="ARBA00022692"/>
    </source>
</evidence>
<dbReference type="Pfam" id="PF07690">
    <property type="entry name" value="MFS_1"/>
    <property type="match status" value="1"/>
</dbReference>